<dbReference type="EMBL" id="BPVZ01000033">
    <property type="protein sequence ID" value="GKV11040.1"/>
    <property type="molecule type" value="Genomic_DNA"/>
</dbReference>
<organism evidence="1 2">
    <name type="scientific">Rubroshorea leprosula</name>
    <dbReference type="NCBI Taxonomy" id="152421"/>
    <lineage>
        <taxon>Eukaryota</taxon>
        <taxon>Viridiplantae</taxon>
        <taxon>Streptophyta</taxon>
        <taxon>Embryophyta</taxon>
        <taxon>Tracheophyta</taxon>
        <taxon>Spermatophyta</taxon>
        <taxon>Magnoliopsida</taxon>
        <taxon>eudicotyledons</taxon>
        <taxon>Gunneridae</taxon>
        <taxon>Pentapetalae</taxon>
        <taxon>rosids</taxon>
        <taxon>malvids</taxon>
        <taxon>Malvales</taxon>
        <taxon>Dipterocarpaceae</taxon>
        <taxon>Rubroshorea</taxon>
    </lineage>
</organism>
<proteinExistence type="predicted"/>
<keyword evidence="2" id="KW-1185">Reference proteome</keyword>
<evidence type="ECO:0000313" key="2">
    <source>
        <dbReference type="Proteomes" id="UP001054252"/>
    </source>
</evidence>
<comment type="caution">
    <text evidence="1">The sequence shown here is derived from an EMBL/GenBank/DDBJ whole genome shotgun (WGS) entry which is preliminary data.</text>
</comment>
<sequence length="91" mass="10211">MLQPTDHNGRPASFRFSFEFCINRRRLVSLRGSDFSLSAVPLLLVTKKERKQKTEIRKKEGVSVVFVSLVLTAEERRNSLLKGGSVFVSGG</sequence>
<dbReference type="Proteomes" id="UP001054252">
    <property type="component" value="Unassembled WGS sequence"/>
</dbReference>
<gene>
    <name evidence="1" type="ORF">SLEP1_g22328</name>
</gene>
<reference evidence="1 2" key="1">
    <citation type="journal article" date="2021" name="Commun. Biol.">
        <title>The genome of Shorea leprosula (Dipterocarpaceae) highlights the ecological relevance of drought in aseasonal tropical rainforests.</title>
        <authorList>
            <person name="Ng K.K.S."/>
            <person name="Kobayashi M.J."/>
            <person name="Fawcett J.A."/>
            <person name="Hatakeyama M."/>
            <person name="Paape T."/>
            <person name="Ng C.H."/>
            <person name="Ang C.C."/>
            <person name="Tnah L.H."/>
            <person name="Lee C.T."/>
            <person name="Nishiyama T."/>
            <person name="Sese J."/>
            <person name="O'Brien M.J."/>
            <person name="Copetti D."/>
            <person name="Mohd Noor M.I."/>
            <person name="Ong R.C."/>
            <person name="Putra M."/>
            <person name="Sireger I.Z."/>
            <person name="Indrioko S."/>
            <person name="Kosugi Y."/>
            <person name="Izuno A."/>
            <person name="Isagi Y."/>
            <person name="Lee S.L."/>
            <person name="Shimizu K.K."/>
        </authorList>
    </citation>
    <scope>NUCLEOTIDE SEQUENCE [LARGE SCALE GENOMIC DNA]</scope>
    <source>
        <strain evidence="1">214</strain>
    </source>
</reference>
<dbReference type="AlphaFoldDB" id="A0AAV5JJQ4"/>
<protein>
    <submittedName>
        <fullName evidence="1">Uncharacterized protein</fullName>
    </submittedName>
</protein>
<evidence type="ECO:0000313" key="1">
    <source>
        <dbReference type="EMBL" id="GKV11040.1"/>
    </source>
</evidence>
<name>A0AAV5JJQ4_9ROSI</name>
<accession>A0AAV5JJQ4</accession>